<comment type="caution">
    <text evidence="2">The sequence shown here is derived from an EMBL/GenBank/DDBJ whole genome shotgun (WGS) entry which is preliminary data.</text>
</comment>
<reference evidence="3" key="1">
    <citation type="submission" date="2018-05" db="EMBL/GenBank/DDBJ databases">
        <authorList>
            <person name="Deangelis K."/>
            <person name="Huntemann M."/>
            <person name="Clum A."/>
            <person name="Pillay M."/>
            <person name="Palaniappan K."/>
            <person name="Varghese N."/>
            <person name="Mikhailova N."/>
            <person name="Stamatis D."/>
            <person name="Reddy T."/>
            <person name="Daum C."/>
            <person name="Shapiro N."/>
            <person name="Ivanova N."/>
            <person name="Kyrpides N."/>
            <person name="Woyke T."/>
        </authorList>
    </citation>
    <scope>NUCLEOTIDE SEQUENCE [LARGE SCALE GENOMIC DNA]</scope>
    <source>
        <strain evidence="3">GAS496</strain>
    </source>
</reference>
<dbReference type="Pfam" id="PF12680">
    <property type="entry name" value="SnoaL_2"/>
    <property type="match status" value="1"/>
</dbReference>
<dbReference type="RefSeq" id="WP_110315138.1">
    <property type="nucleotide sequence ID" value="NZ_QJJU01000003.1"/>
</dbReference>
<dbReference type="Proteomes" id="UP000247781">
    <property type="component" value="Unassembled WGS sequence"/>
</dbReference>
<evidence type="ECO:0000259" key="1">
    <source>
        <dbReference type="Pfam" id="PF12680"/>
    </source>
</evidence>
<proteinExistence type="predicted"/>
<evidence type="ECO:0000313" key="2">
    <source>
        <dbReference type="EMBL" id="PXX11049.1"/>
    </source>
</evidence>
<evidence type="ECO:0000313" key="3">
    <source>
        <dbReference type="Proteomes" id="UP000247781"/>
    </source>
</evidence>
<keyword evidence="3" id="KW-1185">Reference proteome</keyword>
<name>A0A318HQF2_9MYCO</name>
<organism evidence="2 3">
    <name type="scientific">Mycolicibacterium moriokaense</name>
    <dbReference type="NCBI Taxonomy" id="39691"/>
    <lineage>
        <taxon>Bacteria</taxon>
        <taxon>Bacillati</taxon>
        <taxon>Actinomycetota</taxon>
        <taxon>Actinomycetes</taxon>
        <taxon>Mycobacteriales</taxon>
        <taxon>Mycobacteriaceae</taxon>
        <taxon>Mycolicibacterium</taxon>
    </lineage>
</organism>
<dbReference type="OrthoDB" id="5735022at2"/>
<dbReference type="InterPro" id="IPR037401">
    <property type="entry name" value="SnoaL-like"/>
</dbReference>
<protein>
    <submittedName>
        <fullName evidence="2">Transport factor 2 (NTF2)-like protein</fullName>
    </submittedName>
</protein>
<gene>
    <name evidence="2" type="ORF">C8E89_103136</name>
</gene>
<feature type="domain" description="SnoaL-like" evidence="1">
    <location>
        <begin position="13"/>
        <end position="87"/>
    </location>
</feature>
<reference evidence="2 3" key="2">
    <citation type="submission" date="2018-06" db="EMBL/GenBank/DDBJ databases">
        <title>Sequencing of bacterial isolates from soil warming experiment in Harvard Forest, Massachusetts, USA.</title>
        <authorList>
            <person name="Deangelis K.PhD."/>
        </authorList>
    </citation>
    <scope>NUCLEOTIDE SEQUENCE [LARGE SCALE GENOMIC DNA]</scope>
    <source>
        <strain evidence="2 3">GAS496</strain>
    </source>
</reference>
<dbReference type="AlphaFoldDB" id="A0A318HQF2"/>
<accession>A0A318HQF2</accession>
<dbReference type="EMBL" id="QJJU01000003">
    <property type="protein sequence ID" value="PXX11049.1"/>
    <property type="molecule type" value="Genomic_DNA"/>
</dbReference>
<dbReference type="SUPFAM" id="SSF54427">
    <property type="entry name" value="NTF2-like"/>
    <property type="match status" value="1"/>
</dbReference>
<dbReference type="Gene3D" id="3.10.450.50">
    <property type="match status" value="1"/>
</dbReference>
<dbReference type="InterPro" id="IPR032710">
    <property type="entry name" value="NTF2-like_dom_sf"/>
</dbReference>
<sequence>MAFSRADLLATAERSLEAASAHDRDGWIGLYTASGRVEDPVGSQPHVGRAAIARFYDTFIGPRDITPHPDVEIVLGTTVIRDLELEVKMASTLTMRIPVYLRYDLEGHAGELNVAALQAFWELPAMVGQFLRSGVRAVPAGAGLAKALLTNQGMAGTLGFLSGFSGMGSGGKGLFARFLDDACGGDEVGMRRRLAGQVDISSGDDLQMSAADLLRHLSGRRWRKLIGSGHAVVAATERAGQRSVIFAEVGGEPARLKRIRVFSEAGDG</sequence>